<dbReference type="SUPFAM" id="SSF57802">
    <property type="entry name" value="Rubredoxin-like"/>
    <property type="match status" value="1"/>
</dbReference>
<dbReference type="PROSITE" id="PS50903">
    <property type="entry name" value="RUBREDOXIN_LIKE"/>
    <property type="match status" value="1"/>
</dbReference>
<accession>A0A7L6N2B9</accession>
<dbReference type="CDD" id="cd01041">
    <property type="entry name" value="Rubrerythrin"/>
    <property type="match status" value="1"/>
</dbReference>
<dbReference type="InterPro" id="IPR024934">
    <property type="entry name" value="Rubredoxin-like_dom"/>
</dbReference>
<dbReference type="InterPro" id="IPR048574">
    <property type="entry name" value="RUBY_RBDX"/>
</dbReference>
<dbReference type="CDD" id="cd00729">
    <property type="entry name" value="rubredoxin_SM"/>
    <property type="match status" value="1"/>
</dbReference>
<evidence type="ECO:0000313" key="9">
    <source>
        <dbReference type="Proteomes" id="UP000512167"/>
    </source>
</evidence>
<proteinExistence type="predicted"/>
<keyword evidence="4" id="KW-0249">Electron transport</keyword>
<keyword evidence="5" id="KW-0408">Iron</keyword>
<evidence type="ECO:0000256" key="3">
    <source>
        <dbReference type="ARBA" id="ARBA00022723"/>
    </source>
</evidence>
<dbReference type="AlphaFoldDB" id="A0A7L6N2B9"/>
<feature type="domain" description="Rubredoxin-like" evidence="6">
    <location>
        <begin position="142"/>
        <end position="176"/>
    </location>
</feature>
<evidence type="ECO:0000256" key="2">
    <source>
        <dbReference type="ARBA" id="ARBA00022448"/>
    </source>
</evidence>
<dbReference type="PANTHER" id="PTHR43865">
    <property type="entry name" value="RUBRERYTHRIN-RELATED"/>
    <property type="match status" value="1"/>
</dbReference>
<reference evidence="8 9" key="1">
    <citation type="submission" date="2020-04" db="EMBL/GenBank/DDBJ databases">
        <authorList>
            <person name="Zheng R.K."/>
            <person name="Sun C.M."/>
        </authorList>
    </citation>
    <scope>NUCLEOTIDE SEQUENCE [LARGE SCALE GENOMIC DNA]</scope>
    <source>
        <strain evidence="9">zrk29</strain>
    </source>
</reference>
<dbReference type="EMBL" id="CP051151">
    <property type="protein sequence ID" value="QLY39367.1"/>
    <property type="molecule type" value="Genomic_DNA"/>
</dbReference>
<dbReference type="KEGG" id="tbk:HF295_00240"/>
<evidence type="ECO:0000259" key="7">
    <source>
        <dbReference type="PROSITE" id="PS50905"/>
    </source>
</evidence>
<evidence type="ECO:0000256" key="4">
    <source>
        <dbReference type="ARBA" id="ARBA00022982"/>
    </source>
</evidence>
<dbReference type="Proteomes" id="UP000512167">
    <property type="component" value="Chromosome"/>
</dbReference>
<dbReference type="InterPro" id="IPR012347">
    <property type="entry name" value="Ferritin-like"/>
</dbReference>
<feature type="domain" description="Ferritin-like diiron" evidence="7">
    <location>
        <begin position="2"/>
        <end position="134"/>
    </location>
</feature>
<gene>
    <name evidence="8" type="ORF">HF295_00240</name>
</gene>
<name>A0A7L6N2B9_9MOLU</name>
<keyword evidence="2" id="KW-0813">Transport</keyword>
<dbReference type="InterPro" id="IPR009040">
    <property type="entry name" value="Ferritin-like_diiron"/>
</dbReference>
<dbReference type="InterPro" id="IPR003251">
    <property type="entry name" value="Rr_diiron-bd_dom"/>
</dbReference>
<protein>
    <submittedName>
        <fullName evidence="8">Rubrerythrin family protein</fullName>
    </submittedName>
</protein>
<sequence>MELKGSRTEKNLQEAFAGESMARNKYTYYAEKAREEGYVDIAEYFEETAVNEREHARIWFKLLHDGDIPATDLNLVDGADGEHYEWTDMYKGFAEVAEEEGFKKIAFLFRKVAEIEKRHEERYLALIDRLKNDKEFMSDNEAEVWICSNCGHLHFGPRAPKICPVCDYPQAYFKRYTEKF</sequence>
<dbReference type="InterPro" id="IPR052364">
    <property type="entry name" value="Rubrerythrin"/>
</dbReference>
<dbReference type="GO" id="GO:0005506">
    <property type="term" value="F:iron ion binding"/>
    <property type="evidence" value="ECO:0007669"/>
    <property type="project" value="InterPro"/>
</dbReference>
<evidence type="ECO:0000259" key="6">
    <source>
        <dbReference type="PROSITE" id="PS50903"/>
    </source>
</evidence>
<evidence type="ECO:0000313" key="8">
    <source>
        <dbReference type="EMBL" id="QLY39367.1"/>
    </source>
</evidence>
<evidence type="ECO:0000256" key="5">
    <source>
        <dbReference type="ARBA" id="ARBA00023004"/>
    </source>
</evidence>
<organism evidence="8 9">
    <name type="scientific">Hujiaoplasma nucleasis</name>
    <dbReference type="NCBI Taxonomy" id="2725268"/>
    <lineage>
        <taxon>Bacteria</taxon>
        <taxon>Bacillati</taxon>
        <taxon>Mycoplasmatota</taxon>
        <taxon>Mollicutes</taxon>
        <taxon>Candidatus Izemoplasmatales</taxon>
        <taxon>Hujiaoplasmataceae</taxon>
        <taxon>Hujiaoplasma</taxon>
    </lineage>
</organism>
<dbReference type="Gene3D" id="2.20.28.10">
    <property type="match status" value="1"/>
</dbReference>
<dbReference type="RefSeq" id="WP_312031835.1">
    <property type="nucleotide sequence ID" value="NZ_CP051151.1"/>
</dbReference>
<keyword evidence="3" id="KW-0479">Metal-binding</keyword>
<dbReference type="InterPro" id="IPR009078">
    <property type="entry name" value="Ferritin-like_SF"/>
</dbReference>
<dbReference type="GO" id="GO:0016491">
    <property type="term" value="F:oxidoreductase activity"/>
    <property type="evidence" value="ECO:0007669"/>
    <property type="project" value="InterPro"/>
</dbReference>
<dbReference type="Gene3D" id="1.20.1260.10">
    <property type="match status" value="1"/>
</dbReference>
<dbReference type="Pfam" id="PF21349">
    <property type="entry name" value="RUBY_RBDX"/>
    <property type="match status" value="1"/>
</dbReference>
<keyword evidence="9" id="KW-1185">Reference proteome</keyword>
<comment type="cofactor">
    <cofactor evidence="1">
        <name>Fe(3+)</name>
        <dbReference type="ChEBI" id="CHEBI:29034"/>
    </cofactor>
</comment>
<dbReference type="PROSITE" id="PS50905">
    <property type="entry name" value="FERRITIN_LIKE"/>
    <property type="match status" value="1"/>
</dbReference>
<dbReference type="Pfam" id="PF02915">
    <property type="entry name" value="Rubrerythrin"/>
    <property type="match status" value="1"/>
</dbReference>
<dbReference type="PANTHER" id="PTHR43865:SF1">
    <property type="entry name" value="RUBRERYTHRIN-RELATED"/>
    <property type="match status" value="1"/>
</dbReference>
<dbReference type="SUPFAM" id="SSF47240">
    <property type="entry name" value="Ferritin-like"/>
    <property type="match status" value="1"/>
</dbReference>
<evidence type="ECO:0000256" key="1">
    <source>
        <dbReference type="ARBA" id="ARBA00001965"/>
    </source>
</evidence>
<dbReference type="NCBIfam" id="NF045767">
    <property type="entry name" value="RuberyRbr"/>
    <property type="match status" value="1"/>
</dbReference>